<evidence type="ECO:0000313" key="3">
    <source>
        <dbReference type="Proteomes" id="UP000238350"/>
    </source>
</evidence>
<evidence type="ECO:0000313" key="2">
    <source>
        <dbReference type="EMBL" id="PRT52664.1"/>
    </source>
</evidence>
<dbReference type="RefSeq" id="XP_024662610.1">
    <property type="nucleotide sequence ID" value="XM_024806842.1"/>
</dbReference>
<gene>
    <name evidence="2" type="ORF">B9G98_00284</name>
</gene>
<proteinExistence type="predicted"/>
<feature type="region of interest" description="Disordered" evidence="1">
    <location>
        <begin position="62"/>
        <end position="81"/>
    </location>
</feature>
<organism evidence="2 3">
    <name type="scientific">Wickerhamiella sorbophila</name>
    <dbReference type="NCBI Taxonomy" id="45607"/>
    <lineage>
        <taxon>Eukaryota</taxon>
        <taxon>Fungi</taxon>
        <taxon>Dikarya</taxon>
        <taxon>Ascomycota</taxon>
        <taxon>Saccharomycotina</taxon>
        <taxon>Dipodascomycetes</taxon>
        <taxon>Dipodascales</taxon>
        <taxon>Trichomonascaceae</taxon>
        <taxon>Wickerhamiella</taxon>
    </lineage>
</organism>
<feature type="region of interest" description="Disordered" evidence="1">
    <location>
        <begin position="130"/>
        <end position="161"/>
    </location>
</feature>
<protein>
    <submittedName>
        <fullName evidence="2">Uncharacterized protein</fullName>
    </submittedName>
</protein>
<dbReference type="Proteomes" id="UP000238350">
    <property type="component" value="Unassembled WGS sequence"/>
</dbReference>
<sequence length="296" mass="33127">MERLYPNLGQSPPSRLNLSNAFNTSGFKTVNDKVLMEMNLRAQRQLEGVSTPKANIFDYQPTVESRRQSLRKSPKSPGLSKRFSRLHCSQFARMESIETHPSLKLRRPAAKPVSPTKKANVRIANAPVLFGQPAPQTKAEDLQDKRQGEGLGSPSKRRRTVVKNENVTYEPIQTPQQPTRRPMQTGFFRSRGTAQARPTSTNCIQSPPKRLVRSHTSAQLTTSRCSDELPSYARPTQAALRKSHSTRALAARGDTVLNQMPIPPKEGHSPTETRRLFAGLEPAPHILNTRSRARRP</sequence>
<comment type="caution">
    <text evidence="2">The sequence shown here is derived from an EMBL/GenBank/DDBJ whole genome shotgun (WGS) entry which is preliminary data.</text>
</comment>
<reference evidence="2 3" key="1">
    <citation type="submission" date="2017-04" db="EMBL/GenBank/DDBJ databases">
        <title>Genome sequencing of [Candida] sorbophila.</title>
        <authorList>
            <person name="Ahn J.O."/>
        </authorList>
    </citation>
    <scope>NUCLEOTIDE SEQUENCE [LARGE SCALE GENOMIC DNA]</scope>
    <source>
        <strain evidence="2 3">DS02</strain>
    </source>
</reference>
<feature type="region of interest" description="Disordered" evidence="1">
    <location>
        <begin position="237"/>
        <end position="272"/>
    </location>
</feature>
<accession>A0A2T0FCC8</accession>
<dbReference type="GeneID" id="36514033"/>
<keyword evidence="3" id="KW-1185">Reference proteome</keyword>
<evidence type="ECO:0000256" key="1">
    <source>
        <dbReference type="SAM" id="MobiDB-lite"/>
    </source>
</evidence>
<name>A0A2T0FCC8_9ASCO</name>
<dbReference type="EMBL" id="NDIQ01000001">
    <property type="protein sequence ID" value="PRT52664.1"/>
    <property type="molecule type" value="Genomic_DNA"/>
</dbReference>
<feature type="compositionally biased region" description="Basic and acidic residues" evidence="1">
    <location>
        <begin position="138"/>
        <end position="148"/>
    </location>
</feature>
<dbReference type="AlphaFoldDB" id="A0A2T0FCC8"/>